<evidence type="ECO:0000313" key="3">
    <source>
        <dbReference type="EMBL" id="MFC5570588.1"/>
    </source>
</evidence>
<keyword evidence="2" id="KW-0472">Membrane</keyword>
<dbReference type="RefSeq" id="WP_386755018.1">
    <property type="nucleotide sequence ID" value="NZ_JBHSNM010000003.1"/>
</dbReference>
<dbReference type="Proteomes" id="UP001596036">
    <property type="component" value="Unassembled WGS sequence"/>
</dbReference>
<evidence type="ECO:0000256" key="2">
    <source>
        <dbReference type="SAM" id="Phobius"/>
    </source>
</evidence>
<keyword evidence="4" id="KW-1185">Reference proteome</keyword>
<feature type="region of interest" description="Disordered" evidence="1">
    <location>
        <begin position="1"/>
        <end position="30"/>
    </location>
</feature>
<keyword evidence="2" id="KW-1133">Transmembrane helix</keyword>
<feature type="transmembrane region" description="Helical" evidence="2">
    <location>
        <begin position="57"/>
        <end position="81"/>
    </location>
</feature>
<evidence type="ECO:0008006" key="5">
    <source>
        <dbReference type="Google" id="ProtNLM"/>
    </source>
</evidence>
<evidence type="ECO:0000256" key="1">
    <source>
        <dbReference type="SAM" id="MobiDB-lite"/>
    </source>
</evidence>
<protein>
    <recommendedName>
        <fullName evidence="5">Glycerophosphoryl diester phosphodiesterase membrane domain-containing protein</fullName>
    </recommendedName>
</protein>
<reference evidence="4" key="1">
    <citation type="journal article" date="2019" name="Int. J. Syst. Evol. Microbiol.">
        <title>The Global Catalogue of Microorganisms (GCM) 10K type strain sequencing project: providing services to taxonomists for standard genome sequencing and annotation.</title>
        <authorList>
            <consortium name="The Broad Institute Genomics Platform"/>
            <consortium name="The Broad Institute Genome Sequencing Center for Infectious Disease"/>
            <person name="Wu L."/>
            <person name="Ma J."/>
        </authorList>
    </citation>
    <scope>NUCLEOTIDE SEQUENCE [LARGE SCALE GENOMIC DNA]</scope>
    <source>
        <strain evidence="4">KACC 11407</strain>
    </source>
</reference>
<dbReference type="EMBL" id="JBHSNM010000003">
    <property type="protein sequence ID" value="MFC5570588.1"/>
    <property type="molecule type" value="Genomic_DNA"/>
</dbReference>
<feature type="transmembrane region" description="Helical" evidence="2">
    <location>
        <begin position="163"/>
        <end position="183"/>
    </location>
</feature>
<sequence length="344" mass="36030">MAGAAVNVQTAPRTPAGLSPRVHPAVTPPRPTEAVAARSGWLALFVGLRRGLHPPLLLAWMVLLWLPAAVAALPAALWLYLEIGHAPPATGTAATTSVAFLAQAVDAMRTDGVLLAACAGFAMLLSALLSPWLAGMVVAQIRTGQRPGFGATLRAGLREYPRLLRMLGWSLLLVAVAASAGVAAKLSFESFALRYVTDEAASLAAPLGWFVPLLCVLFVHVTVEAGRAWLGADPALKSVLVAWRRGLQLLRQRPGPTLLVYAGASLAGGGLALACLRLRTLAELDGWPAWGLDLACAQLAVLSLAWARSARLHALADLAAHAQGPARVARVPHRPHREAAQDTA</sequence>
<proteinExistence type="predicted"/>
<comment type="caution">
    <text evidence="3">The sequence shown here is derived from an EMBL/GenBank/DDBJ whole genome shotgun (WGS) entry which is preliminary data.</text>
</comment>
<accession>A0ABW0SN89</accession>
<evidence type="ECO:0000313" key="4">
    <source>
        <dbReference type="Proteomes" id="UP001596036"/>
    </source>
</evidence>
<feature type="transmembrane region" description="Helical" evidence="2">
    <location>
        <begin position="258"/>
        <end position="281"/>
    </location>
</feature>
<organism evidence="3 4">
    <name type="scientific">Lysobacter yangpyeongensis</name>
    <dbReference type="NCBI Taxonomy" id="346182"/>
    <lineage>
        <taxon>Bacteria</taxon>
        <taxon>Pseudomonadati</taxon>
        <taxon>Pseudomonadota</taxon>
        <taxon>Gammaproteobacteria</taxon>
        <taxon>Lysobacterales</taxon>
        <taxon>Lysobacteraceae</taxon>
        <taxon>Lysobacter</taxon>
    </lineage>
</organism>
<name>A0ABW0SN89_9GAMM</name>
<gene>
    <name evidence="3" type="ORF">ACFPN1_11010</name>
</gene>
<feature type="transmembrane region" description="Helical" evidence="2">
    <location>
        <begin position="113"/>
        <end position="139"/>
    </location>
</feature>
<keyword evidence="2" id="KW-0812">Transmembrane</keyword>
<feature type="transmembrane region" description="Helical" evidence="2">
    <location>
        <begin position="203"/>
        <end position="223"/>
    </location>
</feature>